<dbReference type="Proteomes" id="UP000324222">
    <property type="component" value="Unassembled WGS sequence"/>
</dbReference>
<evidence type="ECO:0000313" key="2">
    <source>
        <dbReference type="Proteomes" id="UP000324222"/>
    </source>
</evidence>
<proteinExistence type="predicted"/>
<gene>
    <name evidence="1" type="ORF">E2C01_050037</name>
</gene>
<protein>
    <submittedName>
        <fullName evidence="1">Uncharacterized protein</fullName>
    </submittedName>
</protein>
<dbReference type="AlphaFoldDB" id="A0A5B7GFE4"/>
<comment type="caution">
    <text evidence="1">The sequence shown here is derived from an EMBL/GenBank/DDBJ whole genome shotgun (WGS) entry which is preliminary data.</text>
</comment>
<accession>A0A5B7GFE4</accession>
<sequence>MNQPSWSLKTSTNRVTYTSPSRWDVGICKRAGPGISITWNILEGFTSPSLLPGLVFPVLPRESERDIPRLPRSPSRLYHYSLLHGDRLDGTAHSFAGGANVFVLRKNPR</sequence>
<dbReference type="EMBL" id="VSRR010013681">
    <property type="protein sequence ID" value="MPC56085.1"/>
    <property type="molecule type" value="Genomic_DNA"/>
</dbReference>
<name>A0A5B7GFE4_PORTR</name>
<keyword evidence="2" id="KW-1185">Reference proteome</keyword>
<reference evidence="1 2" key="1">
    <citation type="submission" date="2019-05" db="EMBL/GenBank/DDBJ databases">
        <title>Another draft genome of Portunus trituberculatus and its Hox gene families provides insights of decapod evolution.</title>
        <authorList>
            <person name="Jeong J.-H."/>
            <person name="Song I."/>
            <person name="Kim S."/>
            <person name="Choi T."/>
            <person name="Kim D."/>
            <person name="Ryu S."/>
            <person name="Kim W."/>
        </authorList>
    </citation>
    <scope>NUCLEOTIDE SEQUENCE [LARGE SCALE GENOMIC DNA]</scope>
    <source>
        <tissue evidence="1">Muscle</tissue>
    </source>
</reference>
<organism evidence="1 2">
    <name type="scientific">Portunus trituberculatus</name>
    <name type="common">Swimming crab</name>
    <name type="synonym">Neptunus trituberculatus</name>
    <dbReference type="NCBI Taxonomy" id="210409"/>
    <lineage>
        <taxon>Eukaryota</taxon>
        <taxon>Metazoa</taxon>
        <taxon>Ecdysozoa</taxon>
        <taxon>Arthropoda</taxon>
        <taxon>Crustacea</taxon>
        <taxon>Multicrustacea</taxon>
        <taxon>Malacostraca</taxon>
        <taxon>Eumalacostraca</taxon>
        <taxon>Eucarida</taxon>
        <taxon>Decapoda</taxon>
        <taxon>Pleocyemata</taxon>
        <taxon>Brachyura</taxon>
        <taxon>Eubrachyura</taxon>
        <taxon>Portunoidea</taxon>
        <taxon>Portunidae</taxon>
        <taxon>Portuninae</taxon>
        <taxon>Portunus</taxon>
    </lineage>
</organism>
<evidence type="ECO:0000313" key="1">
    <source>
        <dbReference type="EMBL" id="MPC56085.1"/>
    </source>
</evidence>